<feature type="region of interest" description="Disordered" evidence="1">
    <location>
        <begin position="415"/>
        <end position="437"/>
    </location>
</feature>
<reference evidence="4" key="1">
    <citation type="submission" date="2022-10" db="EMBL/GenBank/DDBJ databases">
        <title>The complete genomes of actinobacterial strains from the NBC collection.</title>
        <authorList>
            <person name="Joergensen T.S."/>
            <person name="Alvarez Arevalo M."/>
            <person name="Sterndorff E.B."/>
            <person name="Faurdal D."/>
            <person name="Vuksanovic O."/>
            <person name="Mourched A.-S."/>
            <person name="Charusanti P."/>
            <person name="Shaw S."/>
            <person name="Blin K."/>
            <person name="Weber T."/>
        </authorList>
    </citation>
    <scope>NUCLEOTIDE SEQUENCE</scope>
    <source>
        <strain evidence="4">NBC_00148</strain>
    </source>
</reference>
<dbReference type="GO" id="GO:0016758">
    <property type="term" value="F:hexosyltransferase activity"/>
    <property type="evidence" value="ECO:0007669"/>
    <property type="project" value="UniProtKB-ARBA"/>
</dbReference>
<organism evidence="4">
    <name type="scientific">Streptomyces sp. NBC_00148</name>
    <dbReference type="NCBI Taxonomy" id="2903626"/>
    <lineage>
        <taxon>Bacteria</taxon>
        <taxon>Bacillati</taxon>
        <taxon>Actinomycetota</taxon>
        <taxon>Actinomycetes</taxon>
        <taxon>Kitasatosporales</taxon>
        <taxon>Streptomycetaceae</taxon>
        <taxon>Streptomyces</taxon>
    </lineage>
</organism>
<dbReference type="CDD" id="cd00761">
    <property type="entry name" value="Glyco_tranf_GTA_type"/>
    <property type="match status" value="1"/>
</dbReference>
<dbReference type="EMBL" id="CP108169">
    <property type="protein sequence ID" value="WTQ73572.1"/>
    <property type="molecule type" value="Genomic_DNA"/>
</dbReference>
<evidence type="ECO:0000259" key="2">
    <source>
        <dbReference type="Pfam" id="PF00535"/>
    </source>
</evidence>
<dbReference type="PANTHER" id="PTHR22916:SF3">
    <property type="entry name" value="UDP-GLCNAC:BETAGAL BETA-1,3-N-ACETYLGLUCOSAMINYLTRANSFERASE-LIKE PROTEIN 1"/>
    <property type="match status" value="1"/>
</dbReference>
<proteinExistence type="predicted"/>
<protein>
    <submittedName>
        <fullName evidence="4">Glycosyltransferase</fullName>
    </submittedName>
</protein>
<dbReference type="Gene3D" id="3.90.550.10">
    <property type="entry name" value="Spore Coat Polysaccharide Biosynthesis Protein SpsA, Chain A"/>
    <property type="match status" value="1"/>
</dbReference>
<dbReference type="Pfam" id="PF00535">
    <property type="entry name" value="Glycos_transf_2"/>
    <property type="match status" value="1"/>
</dbReference>
<dbReference type="PANTHER" id="PTHR22916">
    <property type="entry name" value="GLYCOSYLTRANSFERASE"/>
    <property type="match status" value="1"/>
</dbReference>
<accession>A0AAU1LQS7</accession>
<dbReference type="SUPFAM" id="SSF53448">
    <property type="entry name" value="Nucleotide-diphospho-sugar transferases"/>
    <property type="match status" value="1"/>
</dbReference>
<evidence type="ECO:0000259" key="3">
    <source>
        <dbReference type="Pfam" id="PF22181"/>
    </source>
</evidence>
<dbReference type="InterPro" id="IPR001173">
    <property type="entry name" value="Glyco_trans_2-like"/>
</dbReference>
<dbReference type="AlphaFoldDB" id="A0AAU1LQS7"/>
<evidence type="ECO:0000256" key="1">
    <source>
        <dbReference type="SAM" id="MobiDB-lite"/>
    </source>
</evidence>
<gene>
    <name evidence="4" type="ORF">OG222_10920</name>
</gene>
<sequence>MTTAPDVSVVVAVYNTMPYLTECLNSLVGQSIGLERLEIVAVDDGSTDESSEELDRFAARYPGTVKVIHQANSGGPAAPSNRALEVATGRFVYFIGSDDYLGEEALERMVGYADEHESDVVIGKMVGTNGRYVHQKLYKENDPDISLYRSSLPFTLANTKLFRRELVEKHRLRFPEDLPVGSDQPFTIEACVRARKISVLSDYTFYYAVKRGDASNITYRADHLSRLRCTSAIMKHAASLVEAGPDRDALFKRHFTWELAKLIQDDFPALDAATRHEVCAGIAVLADEYLTDELRDSLDVKRRVRICLAQAGAVDELVRAITEEAEHGAPPFHLEDGRAFAAYPGFRDKALGLPDRVYELVGEAVPGRLAQGTKLVAAEWDQAGDDLTLVLTARVGVLGDTGSLTVRLAKGAMPKSADKPGARRLPSGHELSAPTGEFSRTLAEGGRATTVRARIPVHAVKSKLGVRVYVDVAGSTYEIPVKTGGMPLPLARRWRQAVPYRVAANQNPKGRLVITTAPLWETKTGAGKRLRHMLSRLKRKVIR</sequence>
<dbReference type="InterPro" id="IPR029044">
    <property type="entry name" value="Nucleotide-diphossugar_trans"/>
</dbReference>
<evidence type="ECO:0000313" key="4">
    <source>
        <dbReference type="EMBL" id="WTQ73572.1"/>
    </source>
</evidence>
<name>A0AAU1LQS7_9ACTN</name>
<dbReference type="Pfam" id="PF22181">
    <property type="entry name" value="TarS_linker"/>
    <property type="match status" value="1"/>
</dbReference>
<feature type="domain" description="TarS/TarP linker" evidence="3">
    <location>
        <begin position="233"/>
        <end position="320"/>
    </location>
</feature>
<feature type="domain" description="Glycosyltransferase 2-like" evidence="2">
    <location>
        <begin position="8"/>
        <end position="168"/>
    </location>
</feature>
<dbReference type="InterPro" id="IPR054028">
    <property type="entry name" value="TarS/TarP_linker"/>
</dbReference>